<dbReference type="InterPro" id="IPR001909">
    <property type="entry name" value="KRAB"/>
</dbReference>
<dbReference type="GeneID" id="115464373"/>
<dbReference type="RefSeq" id="XP_030050618.1">
    <property type="nucleotide sequence ID" value="XM_030194758.1"/>
</dbReference>
<dbReference type="InParanoid" id="A0A6P7XDL0"/>
<feature type="domain" description="KRAB" evidence="2">
    <location>
        <begin position="20"/>
        <end position="91"/>
    </location>
</feature>
<dbReference type="Gene3D" id="6.10.140.140">
    <property type="match status" value="1"/>
</dbReference>
<gene>
    <name evidence="4" type="primary">LOC115464373</name>
</gene>
<reference evidence="4" key="1">
    <citation type="submission" date="2025-08" db="UniProtKB">
        <authorList>
            <consortium name="RefSeq"/>
        </authorList>
    </citation>
    <scope>IDENTIFICATION</scope>
</reference>
<feature type="region of interest" description="Disordered" evidence="1">
    <location>
        <begin position="119"/>
        <end position="156"/>
    </location>
</feature>
<dbReference type="OrthoDB" id="9892686at2759"/>
<dbReference type="Pfam" id="PF01352">
    <property type="entry name" value="KRAB"/>
    <property type="match status" value="1"/>
</dbReference>
<accession>A0A6P7XDL0</accession>
<dbReference type="SMART" id="SM00349">
    <property type="entry name" value="KRAB"/>
    <property type="match status" value="1"/>
</dbReference>
<protein>
    <submittedName>
        <fullName evidence="4">Zinc finger protein 398-like</fullName>
    </submittedName>
</protein>
<feature type="compositionally biased region" description="Basic and acidic residues" evidence="1">
    <location>
        <begin position="142"/>
        <end position="156"/>
    </location>
</feature>
<dbReference type="Proteomes" id="UP000515156">
    <property type="component" value="Chromosome 3"/>
</dbReference>
<name>A0A6P7XDL0_9AMPH</name>
<dbReference type="KEGG" id="muo:115464373"/>
<dbReference type="AlphaFoldDB" id="A0A6P7XDL0"/>
<evidence type="ECO:0000313" key="3">
    <source>
        <dbReference type="Proteomes" id="UP000515156"/>
    </source>
</evidence>
<dbReference type="PANTHER" id="PTHR23232">
    <property type="entry name" value="KRAB DOMAIN C2H2 ZINC FINGER"/>
    <property type="match status" value="1"/>
</dbReference>
<proteinExistence type="predicted"/>
<organism evidence="3 4">
    <name type="scientific">Microcaecilia unicolor</name>
    <dbReference type="NCBI Taxonomy" id="1415580"/>
    <lineage>
        <taxon>Eukaryota</taxon>
        <taxon>Metazoa</taxon>
        <taxon>Chordata</taxon>
        <taxon>Craniata</taxon>
        <taxon>Vertebrata</taxon>
        <taxon>Euteleostomi</taxon>
        <taxon>Amphibia</taxon>
        <taxon>Gymnophiona</taxon>
        <taxon>Siphonopidae</taxon>
        <taxon>Microcaecilia</taxon>
    </lineage>
</organism>
<evidence type="ECO:0000313" key="4">
    <source>
        <dbReference type="RefSeq" id="XP_030050618.1"/>
    </source>
</evidence>
<sequence>MTGAGQIAGCSLSVEAQALVTFRDVAAYFLDVEWDILGERQKELYKKVIKEIHDILMSQGYSIVNPDVIFKIEKEDEKYFTQQFEWEGKENPNDSTNNLPVVTSVFSLSIKQEEDLPFMENPESQVAEQTCPSVTNDGFGNESERVRMRYEQQKED</sequence>
<dbReference type="SUPFAM" id="SSF109640">
    <property type="entry name" value="KRAB domain (Kruppel-associated box)"/>
    <property type="match status" value="1"/>
</dbReference>
<keyword evidence="3" id="KW-1185">Reference proteome</keyword>
<evidence type="ECO:0000256" key="1">
    <source>
        <dbReference type="SAM" id="MobiDB-lite"/>
    </source>
</evidence>
<evidence type="ECO:0000259" key="2">
    <source>
        <dbReference type="PROSITE" id="PS50805"/>
    </source>
</evidence>
<dbReference type="InterPro" id="IPR050169">
    <property type="entry name" value="Krueppel_C2H2_ZnF"/>
</dbReference>
<dbReference type="CDD" id="cd07765">
    <property type="entry name" value="KRAB_A-box"/>
    <property type="match status" value="1"/>
</dbReference>
<dbReference type="PROSITE" id="PS50805">
    <property type="entry name" value="KRAB"/>
    <property type="match status" value="1"/>
</dbReference>
<dbReference type="PANTHER" id="PTHR23232:SF152">
    <property type="entry name" value="ZINC FINGER PROTEIN 182"/>
    <property type="match status" value="1"/>
</dbReference>
<dbReference type="GO" id="GO:0006355">
    <property type="term" value="P:regulation of DNA-templated transcription"/>
    <property type="evidence" value="ECO:0007669"/>
    <property type="project" value="InterPro"/>
</dbReference>
<dbReference type="InterPro" id="IPR036051">
    <property type="entry name" value="KRAB_dom_sf"/>
</dbReference>
<feature type="compositionally biased region" description="Polar residues" evidence="1">
    <location>
        <begin position="122"/>
        <end position="138"/>
    </location>
</feature>